<organism evidence="1 2">
    <name type="scientific">Mycobacterium phage Squirty</name>
    <dbReference type="NCBI Taxonomy" id="1527512"/>
    <lineage>
        <taxon>Viruses</taxon>
        <taxon>Duplodnaviria</taxon>
        <taxon>Heunggongvirae</taxon>
        <taxon>Uroviricota</taxon>
        <taxon>Caudoviricetes</taxon>
        <taxon>Gracegardnervirinae</taxon>
        <taxon>Squirtyvirus</taxon>
        <taxon>Squirtyvirus squirty</taxon>
        <taxon>Mycobacterium virus Squirty</taxon>
    </lineage>
</organism>
<dbReference type="Proteomes" id="UP000029348">
    <property type="component" value="Segment"/>
</dbReference>
<dbReference type="SUPFAM" id="SSF46689">
    <property type="entry name" value="Homeodomain-like"/>
    <property type="match status" value="1"/>
</dbReference>
<keyword evidence="2" id="KW-1185">Reference proteome</keyword>
<dbReference type="InterPro" id="IPR009057">
    <property type="entry name" value="Homeodomain-like_sf"/>
</dbReference>
<dbReference type="Gene3D" id="1.10.10.60">
    <property type="entry name" value="Homeodomain-like"/>
    <property type="match status" value="1"/>
</dbReference>
<evidence type="ECO:0008006" key="3">
    <source>
        <dbReference type="Google" id="ProtNLM"/>
    </source>
</evidence>
<gene>
    <name evidence="1" type="primary">62</name>
    <name evidence="1" type="ORF">PBI_SQUIRTY_62</name>
</gene>
<dbReference type="OrthoDB" id="17091at10239"/>
<dbReference type="GeneID" id="23679117"/>
<proteinExistence type="predicted"/>
<evidence type="ECO:0000313" key="1">
    <source>
        <dbReference type="EMBL" id="AIM41009.1"/>
    </source>
</evidence>
<dbReference type="EMBL" id="KM101124">
    <property type="protein sequence ID" value="AIM41009.1"/>
    <property type="molecule type" value="Genomic_DNA"/>
</dbReference>
<dbReference type="KEGG" id="vg:23679117"/>
<evidence type="ECO:0000313" key="2">
    <source>
        <dbReference type="Proteomes" id="UP000029348"/>
    </source>
</evidence>
<protein>
    <recommendedName>
        <fullName evidence="3">Helix-turn-helix DNA binding domain protein</fullName>
    </recommendedName>
</protein>
<dbReference type="RefSeq" id="YP_009124614.1">
    <property type="nucleotide sequence ID" value="NC_026588.1"/>
</dbReference>
<accession>A0A088FBP8</accession>
<name>A0A088FBP8_9CAUD</name>
<sequence length="121" mass="13598">MSNGNRLTPEQVKTVLAMTRDGFSAKHIGEVIGCSARTVVRVRARGEARVMDPELFTPLTQEQKDFARYLLDDGAPYEEVARTLGVSSTTIERHFPGRGWTKRQAAEFTALLKKFRRLEAS</sequence>
<reference evidence="1 2" key="1">
    <citation type="submission" date="2014-07" db="EMBL/GenBank/DDBJ databases">
        <authorList>
            <person name="Nurko I."/>
            <person name="Arora N."/>
            <person name="Mosteller S."/>
            <person name="Bari R."/>
            <person name="McNulty L."/>
            <person name="Schmidt T."/>
            <person name="Mehalik H."/>
            <person name="Reinhart E."/>
            <person name="Winders D.C."/>
            <person name="Nootbar H.A."/>
            <person name="Reilly M.A."/>
            <person name="Gough E."/>
            <person name="Gregory S."/>
            <person name="Harbaugh B."/>
            <person name="Kaur B."/>
            <person name="Siesel C."/>
            <person name="Warwar S."/>
            <person name="Breitenberger C.A."/>
            <person name="Daniels C.J."/>
            <person name="Ball S.L."/>
            <person name="Buck G.A."/>
            <person name="Campbell R."/>
            <person name="Carvalho M.R."/>
            <person name="Duckworth R.A."/>
            <person name="Dunn T."/>
            <person name="Halpern C."/>
            <person name="Johnson A."/>
            <person name="Kiflezghi M.G."/>
            <person name="Lee V."/>
            <person name="Loviza R.A."/>
            <person name="Serrano M.G."/>
            <person name="Shah Z.V."/>
            <person name="Sharma K."/>
            <person name="Voegtly L.J."/>
            <person name="Walstead R."/>
            <person name="Wang Y.P."/>
            <person name="Bradley K.W."/>
            <person name="Barker L.P."/>
            <person name="Asai D.J."/>
            <person name="Bowman C.A."/>
            <person name="Russell D.A."/>
            <person name="Pope W.H."/>
            <person name="Jacobs-Sera D."/>
            <person name="Hendrix R.W."/>
            <person name="Hatfull G.F."/>
        </authorList>
    </citation>
    <scope>NUCLEOTIDE SEQUENCE [LARGE SCALE GENOMIC DNA]</scope>
</reference>